<feature type="domain" description="Glycosyl transferase family 1" evidence="7">
    <location>
        <begin position="433"/>
        <end position="606"/>
    </location>
</feature>
<comment type="subunit">
    <text evidence="2">Homodimer.</text>
</comment>
<evidence type="ECO:0000256" key="3">
    <source>
        <dbReference type="ARBA" id="ARBA00022526"/>
    </source>
</evidence>
<dbReference type="Pfam" id="PF21269">
    <property type="entry name" value="TreT_GT1"/>
    <property type="match status" value="1"/>
</dbReference>
<organism evidence="9 10">
    <name type="scientific">Penicillium cosmopolitanum</name>
    <dbReference type="NCBI Taxonomy" id="1131564"/>
    <lineage>
        <taxon>Eukaryota</taxon>
        <taxon>Fungi</taxon>
        <taxon>Dikarya</taxon>
        <taxon>Ascomycota</taxon>
        <taxon>Pezizomycotina</taxon>
        <taxon>Eurotiomycetes</taxon>
        <taxon>Eurotiomycetidae</taxon>
        <taxon>Eurotiales</taxon>
        <taxon>Aspergillaceae</taxon>
        <taxon>Penicillium</taxon>
    </lineage>
</organism>
<evidence type="ECO:0008006" key="11">
    <source>
        <dbReference type="Google" id="ProtNLM"/>
    </source>
</evidence>
<evidence type="ECO:0000256" key="2">
    <source>
        <dbReference type="ARBA" id="ARBA00011738"/>
    </source>
</evidence>
<dbReference type="GO" id="GO:0006006">
    <property type="term" value="P:glucose metabolic process"/>
    <property type="evidence" value="ECO:0007669"/>
    <property type="project" value="UniProtKB-KW"/>
</dbReference>
<dbReference type="GeneID" id="81372812"/>
<accession>A0A9W9VP48</accession>
<dbReference type="Proteomes" id="UP001147747">
    <property type="component" value="Unassembled WGS sequence"/>
</dbReference>
<dbReference type="InterPro" id="IPR001296">
    <property type="entry name" value="Glyco_trans_1"/>
</dbReference>
<gene>
    <name evidence="9" type="ORF">N7509_009195</name>
</gene>
<dbReference type="PANTHER" id="PTHR47779:SF1">
    <property type="entry name" value="SYNTHASE (CCG-9), PUTATIVE (AFU_ORTHOLOGUE AFUA_3G12100)-RELATED"/>
    <property type="match status" value="1"/>
</dbReference>
<reference evidence="9" key="2">
    <citation type="journal article" date="2023" name="IMA Fungus">
        <title>Comparative genomic study of the Penicillium genus elucidates a diverse pangenome and 15 lateral gene transfer events.</title>
        <authorList>
            <person name="Petersen C."/>
            <person name="Sorensen T."/>
            <person name="Nielsen M.R."/>
            <person name="Sondergaard T.E."/>
            <person name="Sorensen J.L."/>
            <person name="Fitzpatrick D.A."/>
            <person name="Frisvad J.C."/>
            <person name="Nielsen K.L."/>
        </authorList>
    </citation>
    <scope>NUCLEOTIDE SEQUENCE</scope>
    <source>
        <strain evidence="9">IBT 29677</strain>
    </source>
</reference>
<feature type="domain" description="Trehalose synthase N-terminal" evidence="8">
    <location>
        <begin position="233"/>
        <end position="375"/>
    </location>
</feature>
<dbReference type="Gene3D" id="3.40.50.2000">
    <property type="entry name" value="Glycogen Phosphorylase B"/>
    <property type="match status" value="2"/>
</dbReference>
<dbReference type="AlphaFoldDB" id="A0A9W9VP48"/>
<dbReference type="InterPro" id="IPR049438">
    <property type="entry name" value="TreT_GT1"/>
</dbReference>
<comment type="caution">
    <text evidence="9">The sequence shown here is derived from an EMBL/GenBank/DDBJ whole genome shotgun (WGS) entry which is preliminary data.</text>
</comment>
<evidence type="ECO:0000313" key="10">
    <source>
        <dbReference type="Proteomes" id="UP001147747"/>
    </source>
</evidence>
<dbReference type="GO" id="GO:0016757">
    <property type="term" value="F:glycosyltransferase activity"/>
    <property type="evidence" value="ECO:0007669"/>
    <property type="project" value="UniProtKB-KW"/>
</dbReference>
<dbReference type="SUPFAM" id="SSF53756">
    <property type="entry name" value="UDP-Glycosyltransferase/glycogen phosphorylase"/>
    <property type="match status" value="1"/>
</dbReference>
<protein>
    <recommendedName>
        <fullName evidence="11">Glycosyl transferase family 1 domain-containing protein</fullName>
    </recommendedName>
</protein>
<keyword evidence="3" id="KW-0313">Glucose metabolism</keyword>
<name>A0A9W9VP48_9EURO</name>
<keyword evidence="4" id="KW-0328">Glycosyltransferase</keyword>
<evidence type="ECO:0000256" key="6">
    <source>
        <dbReference type="ARBA" id="ARBA00023277"/>
    </source>
</evidence>
<dbReference type="RefSeq" id="XP_056484452.1">
    <property type="nucleotide sequence ID" value="XM_056633832.1"/>
</dbReference>
<evidence type="ECO:0000259" key="8">
    <source>
        <dbReference type="Pfam" id="PF21269"/>
    </source>
</evidence>
<evidence type="ECO:0000313" key="9">
    <source>
        <dbReference type="EMBL" id="KAJ5386654.1"/>
    </source>
</evidence>
<dbReference type="PANTHER" id="PTHR47779">
    <property type="entry name" value="SYNTHASE (CCG-9), PUTATIVE (AFU_ORTHOLOGUE AFUA_3G12100)-RELATED"/>
    <property type="match status" value="1"/>
</dbReference>
<dbReference type="OrthoDB" id="937291at2759"/>
<reference evidence="9" key="1">
    <citation type="submission" date="2022-12" db="EMBL/GenBank/DDBJ databases">
        <authorList>
            <person name="Petersen C."/>
        </authorList>
    </citation>
    <scope>NUCLEOTIDE SEQUENCE</scope>
    <source>
        <strain evidence="9">IBT 29677</strain>
    </source>
</reference>
<evidence type="ECO:0000256" key="4">
    <source>
        <dbReference type="ARBA" id="ARBA00022676"/>
    </source>
</evidence>
<evidence type="ECO:0000256" key="1">
    <source>
        <dbReference type="ARBA" id="ARBA00009481"/>
    </source>
</evidence>
<evidence type="ECO:0000256" key="5">
    <source>
        <dbReference type="ARBA" id="ARBA00022679"/>
    </source>
</evidence>
<comment type="similarity">
    <text evidence="1">Belongs to the glycosyltransferase group 1 family. Glycosyltransferase 4 subfamily.</text>
</comment>
<dbReference type="Pfam" id="PF00534">
    <property type="entry name" value="Glycos_transf_1"/>
    <property type="match status" value="1"/>
</dbReference>
<evidence type="ECO:0000259" key="7">
    <source>
        <dbReference type="Pfam" id="PF00534"/>
    </source>
</evidence>
<dbReference type="EMBL" id="JAPZBU010000009">
    <property type="protein sequence ID" value="KAJ5386654.1"/>
    <property type="molecule type" value="Genomic_DNA"/>
</dbReference>
<keyword evidence="6" id="KW-0119">Carbohydrate metabolism</keyword>
<dbReference type="InterPro" id="IPR052078">
    <property type="entry name" value="Trehalose_Metab_GTase"/>
</dbReference>
<proteinExistence type="inferred from homology"/>
<sequence length="672" mass="75694">MPRNGKPFSRHASVTRQNRLSHQFHRNAWLAPLSDDKTIYAGVSGFFSDDHTSTIAIAMRDPTYLLDFIQTTIKSDPDGQLATDFIISQLKQYAETHLEKIMGLAMPRHVATFCTSLCSRVWAEIDVVPLVLPECKLMNGFILRQPATTHAWDSKTLDEQAESMSRKSVRLFGPENIPLLQVGLKGLVEVDTAFHVQLTNLNDFQKTVSERTWSAVLHYAADLKERNVKIAFFSATPQGGGVALMRHALVRFSHSLGTDIKWYVPKPRPGVFRVTKNNHNILQGIARPEERLTSANKQLLEDWIQENAKRYWTYDPQMPGLITLAKEAAPDRPIIFRSHIQIRSDLIEQAGTPQAECWDFLWNHVKLSDCFISHPVSAFVPQVVPPEIVGYMPASTDWLDGLNKNMRDWDVAHYGRIFNAACKNADMTTIQYPEDQYIVQIARFDPSKGIFDVLDSYEKFHDRLTRERPHMTPPKLLIAGHGSVDDPDGAIIYDEVMYHIAHSIPHLRDQICVMRLRPLDQVLNALMSKATVALQLSTREGFEVKVSEAIHKGKPVIATRAGGIPLQISHGQNGFLVDVGDSDAVARHLFDLCVDKALYHRMSKYALSHVCDEVSTAGNALNWLYLASKLSKGQSVQPHGRWINDLAFEELGVPVTEGAPRLTRDMQVDKMG</sequence>
<keyword evidence="10" id="KW-1185">Reference proteome</keyword>
<keyword evidence="5" id="KW-0808">Transferase</keyword>